<dbReference type="AlphaFoldDB" id="A0A0Z8DCI6"/>
<dbReference type="RefSeq" id="WP_044674337.1">
    <property type="nucleotide sequence ID" value="NZ_CEFF01000272.1"/>
</dbReference>
<evidence type="ECO:0000313" key="2">
    <source>
        <dbReference type="EMBL" id="CYU41015.1"/>
    </source>
</evidence>
<feature type="transmembrane region" description="Helical" evidence="1">
    <location>
        <begin position="131"/>
        <end position="150"/>
    </location>
</feature>
<dbReference type="Proteomes" id="UP000072618">
    <property type="component" value="Unassembled WGS sequence"/>
</dbReference>
<name>A0A0Z8DCI6_STRSU</name>
<feature type="transmembrane region" description="Helical" evidence="1">
    <location>
        <begin position="159"/>
        <end position="181"/>
    </location>
</feature>
<feature type="transmembrane region" description="Helical" evidence="1">
    <location>
        <begin position="88"/>
        <end position="111"/>
    </location>
</feature>
<feature type="transmembrane region" description="Helical" evidence="1">
    <location>
        <begin position="201"/>
        <end position="224"/>
    </location>
</feature>
<proteinExistence type="predicted"/>
<keyword evidence="1" id="KW-0472">Membrane</keyword>
<keyword evidence="1" id="KW-0812">Transmembrane</keyword>
<accession>A0A0Z8DCI6</accession>
<evidence type="ECO:0000313" key="3">
    <source>
        <dbReference type="Proteomes" id="UP000072618"/>
    </source>
</evidence>
<protein>
    <submittedName>
        <fullName evidence="2">ABC transporter permease</fullName>
    </submittedName>
</protein>
<sequence length="230" mass="26406">MIHYFKADLFKIQKEQRLTVSLGVLALLSFLSAFLLHGNEDFTSSLIQLLSQFITLFFIVPTNLFFGEDFTYRTINHIIIKQQTRKRVFFYKVLATLLLDLAYILLAYLLSSSVGLLLGDPVDFAVIIQSFIVQTPLFICISLLSILIFVKSNKVNQAYLAFSLMSLLFDNISNLITSNLLHIKLPTDYFLFLSLQQGDNISRLSMGVSFMATILYLYLSYFIFSRKELK</sequence>
<gene>
    <name evidence="2" type="ORF">ERS132394_00446</name>
</gene>
<organism evidence="2 3">
    <name type="scientific">Streptococcus suis</name>
    <dbReference type="NCBI Taxonomy" id="1307"/>
    <lineage>
        <taxon>Bacteria</taxon>
        <taxon>Bacillati</taxon>
        <taxon>Bacillota</taxon>
        <taxon>Bacilli</taxon>
        <taxon>Lactobacillales</taxon>
        <taxon>Streptococcaceae</taxon>
        <taxon>Streptococcus</taxon>
    </lineage>
</organism>
<reference evidence="2 3" key="1">
    <citation type="submission" date="2016-02" db="EMBL/GenBank/DDBJ databases">
        <authorList>
            <consortium name="Pathogen Informatics"/>
        </authorList>
    </citation>
    <scope>NUCLEOTIDE SEQUENCE [LARGE SCALE GENOMIC DNA]</scope>
    <source>
        <strain evidence="2 3">LSS32</strain>
    </source>
</reference>
<evidence type="ECO:0000256" key="1">
    <source>
        <dbReference type="SAM" id="Phobius"/>
    </source>
</evidence>
<dbReference type="EMBL" id="FIGJ01000004">
    <property type="protein sequence ID" value="CYU41015.1"/>
    <property type="molecule type" value="Genomic_DNA"/>
</dbReference>
<feature type="transmembrane region" description="Helical" evidence="1">
    <location>
        <begin position="20"/>
        <end position="37"/>
    </location>
</feature>
<feature type="transmembrane region" description="Helical" evidence="1">
    <location>
        <begin position="49"/>
        <end position="67"/>
    </location>
</feature>
<keyword evidence="1" id="KW-1133">Transmembrane helix</keyword>